<feature type="compositionally biased region" description="Basic and acidic residues" evidence="5">
    <location>
        <begin position="676"/>
        <end position="693"/>
    </location>
</feature>
<dbReference type="SMART" id="SM00249">
    <property type="entry name" value="PHD"/>
    <property type="match status" value="2"/>
</dbReference>
<dbReference type="SUPFAM" id="SSF57903">
    <property type="entry name" value="FYVE/PHD zinc finger"/>
    <property type="match status" value="1"/>
</dbReference>
<feature type="region of interest" description="Disordered" evidence="5">
    <location>
        <begin position="1"/>
        <end position="37"/>
    </location>
</feature>
<dbReference type="Pfam" id="PF13831">
    <property type="entry name" value="PHD_2"/>
    <property type="match status" value="1"/>
</dbReference>
<evidence type="ECO:0000313" key="9">
    <source>
        <dbReference type="Proteomes" id="UP000298663"/>
    </source>
</evidence>
<evidence type="ECO:0000256" key="4">
    <source>
        <dbReference type="PROSITE-ProRule" id="PRU00146"/>
    </source>
</evidence>
<feature type="compositionally biased region" description="Basic residues" evidence="5">
    <location>
        <begin position="1"/>
        <end position="11"/>
    </location>
</feature>
<dbReference type="InterPro" id="IPR013083">
    <property type="entry name" value="Znf_RING/FYVE/PHD"/>
</dbReference>
<dbReference type="EMBL" id="AZBU02000005">
    <property type="protein sequence ID" value="TKR75980.1"/>
    <property type="molecule type" value="Genomic_DNA"/>
</dbReference>
<dbReference type="GO" id="GO:0006357">
    <property type="term" value="P:regulation of transcription by RNA polymerase II"/>
    <property type="evidence" value="ECO:0007669"/>
    <property type="project" value="TreeGrafter"/>
</dbReference>
<gene>
    <name evidence="8" type="ORF">L596_017195</name>
</gene>
<protein>
    <recommendedName>
        <fullName evidence="10">PHD-type domain-containing protein</fullName>
    </recommendedName>
</protein>
<organism evidence="8 9">
    <name type="scientific">Steinernema carpocapsae</name>
    <name type="common">Entomopathogenic nematode</name>
    <dbReference type="NCBI Taxonomy" id="34508"/>
    <lineage>
        <taxon>Eukaryota</taxon>
        <taxon>Metazoa</taxon>
        <taxon>Ecdysozoa</taxon>
        <taxon>Nematoda</taxon>
        <taxon>Chromadorea</taxon>
        <taxon>Rhabditida</taxon>
        <taxon>Tylenchina</taxon>
        <taxon>Panagrolaimomorpha</taxon>
        <taxon>Strongyloidoidea</taxon>
        <taxon>Steinernematidae</taxon>
        <taxon>Steinernema</taxon>
    </lineage>
</organism>
<dbReference type="InterPro" id="IPR019786">
    <property type="entry name" value="Zinc_finger_PHD-type_CS"/>
</dbReference>
<name>A0A4U5N163_STECR</name>
<feature type="region of interest" description="Disordered" evidence="5">
    <location>
        <begin position="655"/>
        <end position="742"/>
    </location>
</feature>
<dbReference type="InterPro" id="IPR050701">
    <property type="entry name" value="Histone_Mod_Regulator"/>
</dbReference>
<dbReference type="InterPro" id="IPR011011">
    <property type="entry name" value="Znf_FYVE_PHD"/>
</dbReference>
<feature type="compositionally biased region" description="Basic residues" evidence="5">
    <location>
        <begin position="551"/>
        <end position="565"/>
    </location>
</feature>
<dbReference type="STRING" id="34508.A0A4U5N163"/>
<feature type="region of interest" description="Disordered" evidence="5">
    <location>
        <begin position="605"/>
        <end position="632"/>
    </location>
</feature>
<comment type="caution">
    <text evidence="8">The sequence shown here is derived from an EMBL/GenBank/DDBJ whole genome shotgun (WGS) entry which is preliminary data.</text>
</comment>
<evidence type="ECO:0000256" key="5">
    <source>
        <dbReference type="SAM" id="MobiDB-lite"/>
    </source>
</evidence>
<keyword evidence="3" id="KW-0862">Zinc</keyword>
<feature type="region of interest" description="Disordered" evidence="5">
    <location>
        <begin position="542"/>
        <end position="590"/>
    </location>
</feature>
<dbReference type="OrthoDB" id="20839at2759"/>
<dbReference type="InterPro" id="IPR034732">
    <property type="entry name" value="EPHD"/>
</dbReference>
<dbReference type="CDD" id="cd15492">
    <property type="entry name" value="PHD_BRPF_JADE_like"/>
    <property type="match status" value="1"/>
</dbReference>
<dbReference type="InterPro" id="IPR001965">
    <property type="entry name" value="Znf_PHD"/>
</dbReference>
<dbReference type="Gene3D" id="3.30.40.10">
    <property type="entry name" value="Zinc/RING finger domain, C3HC4 (zinc finger)"/>
    <property type="match status" value="2"/>
</dbReference>
<dbReference type="GO" id="GO:0008270">
    <property type="term" value="F:zinc ion binding"/>
    <property type="evidence" value="ECO:0007669"/>
    <property type="project" value="UniProtKB-KW"/>
</dbReference>
<feature type="domain" description="PHD-type" evidence="6">
    <location>
        <begin position="192"/>
        <end position="242"/>
    </location>
</feature>
<proteinExistence type="predicted"/>
<keyword evidence="1" id="KW-0479">Metal-binding</keyword>
<dbReference type="PANTHER" id="PTHR13793:SF160">
    <property type="entry name" value="PHD FINGER PROTEIN RHINOCEROS"/>
    <property type="match status" value="1"/>
</dbReference>
<dbReference type="PANTHER" id="PTHR13793">
    <property type="entry name" value="PHD FINGER PROTEINS"/>
    <property type="match status" value="1"/>
</dbReference>
<reference evidence="8 9" key="1">
    <citation type="journal article" date="2015" name="Genome Biol.">
        <title>Comparative genomics of Steinernema reveals deeply conserved gene regulatory networks.</title>
        <authorList>
            <person name="Dillman A.R."/>
            <person name="Macchietto M."/>
            <person name="Porter C.F."/>
            <person name="Rogers A."/>
            <person name="Williams B."/>
            <person name="Antoshechkin I."/>
            <person name="Lee M.M."/>
            <person name="Goodwin Z."/>
            <person name="Lu X."/>
            <person name="Lewis E.E."/>
            <person name="Goodrich-Blair H."/>
            <person name="Stock S.P."/>
            <person name="Adams B.J."/>
            <person name="Sternberg P.W."/>
            <person name="Mortazavi A."/>
        </authorList>
    </citation>
    <scope>NUCLEOTIDE SEQUENCE [LARGE SCALE GENOMIC DNA]</scope>
    <source>
        <strain evidence="8 9">ALL</strain>
    </source>
</reference>
<feature type="domain" description="PHD-type" evidence="7">
    <location>
        <begin position="246"/>
        <end position="362"/>
    </location>
</feature>
<evidence type="ECO:0008006" key="10">
    <source>
        <dbReference type="Google" id="ProtNLM"/>
    </source>
</evidence>
<dbReference type="Proteomes" id="UP000298663">
    <property type="component" value="Unassembled WGS sequence"/>
</dbReference>
<feature type="compositionally biased region" description="Basic and acidic residues" evidence="5">
    <location>
        <begin position="26"/>
        <end position="37"/>
    </location>
</feature>
<evidence type="ECO:0000256" key="2">
    <source>
        <dbReference type="ARBA" id="ARBA00022771"/>
    </source>
</evidence>
<dbReference type="PROSITE" id="PS50016">
    <property type="entry name" value="ZF_PHD_2"/>
    <property type="match status" value="1"/>
</dbReference>
<keyword evidence="9" id="KW-1185">Reference proteome</keyword>
<dbReference type="PROSITE" id="PS51805">
    <property type="entry name" value="EPHD"/>
    <property type="match status" value="1"/>
</dbReference>
<accession>A0A4U5N163</accession>
<evidence type="ECO:0000256" key="1">
    <source>
        <dbReference type="ARBA" id="ARBA00022723"/>
    </source>
</evidence>
<evidence type="ECO:0000259" key="6">
    <source>
        <dbReference type="PROSITE" id="PS50016"/>
    </source>
</evidence>
<evidence type="ECO:0000256" key="3">
    <source>
        <dbReference type="ARBA" id="ARBA00022833"/>
    </source>
</evidence>
<reference evidence="8 9" key="2">
    <citation type="journal article" date="2019" name="G3 (Bethesda)">
        <title>Hybrid Assembly of the Genome of the Entomopathogenic Nematode Steinernema carpocapsae Identifies the X-Chromosome.</title>
        <authorList>
            <person name="Serra L."/>
            <person name="Macchietto M."/>
            <person name="Macias-Munoz A."/>
            <person name="McGill C.J."/>
            <person name="Rodriguez I.M."/>
            <person name="Rodriguez B."/>
            <person name="Murad R."/>
            <person name="Mortazavi A."/>
        </authorList>
    </citation>
    <scope>NUCLEOTIDE SEQUENCE [LARGE SCALE GENOMIC DNA]</scope>
    <source>
        <strain evidence="8 9">ALL</strain>
    </source>
</reference>
<sequence>MLPKNGKKRYKKFQDSEAVKHKKISKKDPDDSTGKSSEMFRTDLLQAMRADLQLFEGDAPLIPIQDKWKEEWNHGIQVCVNDHLDAPPPTETVFNPYPENYVIPKKRIACYPSAQLGDGDFKHVPVPSRMYYSGGDFDLRWMELINERRAKMKLKQMTINELYEVLNSLEYECYQNTHFELLQPVRRQDEEDASCDICGIKESEADDEIVFCDGCNLSVHQSCYGLMSIPTHDWLCTCCALRYGKKTRCVLCPNLGGAMKCTADGTLWAHVACALWMPEVRFIDIDRREPISNISDIHRDRLQMRCSVCDLKEGACIQCTAKNCTAAFHVVCGYRKKLTLRIEDDETAPDGVKMTSLCWKHTKQEQELGRYDSDDSHESFEERESTPQNDALDKIERYFPLYVDVNKVAQELDINEDIVKDVFAYWLCKREDNNRRPMIHEPVGIDMSQNSRVDCHPSTLDEKIRRIIDQRGNMERARNLCYQIGQREKTKKTAISTKIDIFDKTIEMFNTPTVPVNMRVLTKMNLFDKKDKKQPFTVPPLQYEQLEQHFNRRPAPRTSPRKHERLRTPPPVKQEPQQIQTPPSKKREVPETPCSVIAYRTQTPSPKKIALSPKKQQLSRIPKQEEPLQTSSGTTLYTNKIIVVSGLPELHRIRPEQRRARKTKPFDQATGRTPKRVSERLAEAPKRQAETLKRPAASRSVAATLVKRTRVEPLFTRKLRPRNEPEKTSREVRVLRDKSTNK</sequence>
<keyword evidence="2 4" id="KW-0863">Zinc-finger</keyword>
<dbReference type="Pfam" id="PF13832">
    <property type="entry name" value="zf-HC5HC2H_2"/>
    <property type="match status" value="1"/>
</dbReference>
<evidence type="ECO:0000259" key="7">
    <source>
        <dbReference type="PROSITE" id="PS51805"/>
    </source>
</evidence>
<dbReference type="InterPro" id="IPR019787">
    <property type="entry name" value="Znf_PHD-finger"/>
</dbReference>
<evidence type="ECO:0000313" key="8">
    <source>
        <dbReference type="EMBL" id="TKR75980.1"/>
    </source>
</evidence>
<dbReference type="PROSITE" id="PS01359">
    <property type="entry name" value="ZF_PHD_1"/>
    <property type="match status" value="1"/>
</dbReference>
<dbReference type="AlphaFoldDB" id="A0A4U5N163"/>
<feature type="region of interest" description="Disordered" evidence="5">
    <location>
        <begin position="369"/>
        <end position="388"/>
    </location>
</feature>
<feature type="compositionally biased region" description="Basic and acidic residues" evidence="5">
    <location>
        <begin position="721"/>
        <end position="742"/>
    </location>
</feature>